<dbReference type="GO" id="GO:0045211">
    <property type="term" value="C:postsynaptic membrane"/>
    <property type="evidence" value="ECO:0007669"/>
    <property type="project" value="UniProtKB-SubCell"/>
</dbReference>
<keyword evidence="7 18" id="KW-1133">Transmembrane helix</keyword>
<comment type="subcellular location">
    <subcellularLocation>
        <location evidence="17">Postsynaptic cell membrane</location>
        <topology evidence="17">Multi-pass membrane protein</topology>
    </subcellularLocation>
</comment>
<evidence type="ECO:0000256" key="10">
    <source>
        <dbReference type="ARBA" id="ARBA00023136"/>
    </source>
</evidence>
<evidence type="ECO:0000256" key="13">
    <source>
        <dbReference type="ARBA" id="ARBA00023180"/>
    </source>
</evidence>
<keyword evidence="8" id="KW-0770">Synapse</keyword>
<evidence type="ECO:0000313" key="22">
    <source>
        <dbReference type="RefSeq" id="XP_047738476.1"/>
    </source>
</evidence>
<evidence type="ECO:0000259" key="20">
    <source>
        <dbReference type="Pfam" id="PF02932"/>
    </source>
</evidence>
<dbReference type="InterPro" id="IPR006029">
    <property type="entry name" value="Neurotrans-gated_channel_TM"/>
</dbReference>
<feature type="transmembrane region" description="Helical" evidence="18">
    <location>
        <begin position="284"/>
        <end position="306"/>
    </location>
</feature>
<dbReference type="GO" id="GO:0007271">
    <property type="term" value="P:synaptic transmission, cholinergic"/>
    <property type="evidence" value="ECO:0007669"/>
    <property type="project" value="UniProtKB-ARBA"/>
</dbReference>
<dbReference type="RefSeq" id="XP_047738476.1">
    <property type="nucleotide sequence ID" value="XM_047882520.1"/>
</dbReference>
<keyword evidence="16 18" id="KW-0407">Ion channel</keyword>
<feature type="signal peptide" evidence="18">
    <location>
        <begin position="1"/>
        <end position="33"/>
    </location>
</feature>
<dbReference type="FunFam" id="1.20.58.390:FF:000022">
    <property type="entry name" value="Nicotinic acetylcholine receptor subunit alpha4"/>
    <property type="match status" value="1"/>
</dbReference>
<keyword evidence="4" id="KW-1003">Cell membrane</keyword>
<gene>
    <name evidence="22" type="primary">LOC108670909</name>
</gene>
<evidence type="ECO:0000256" key="9">
    <source>
        <dbReference type="ARBA" id="ARBA00023065"/>
    </source>
</evidence>
<dbReference type="Proteomes" id="UP000694843">
    <property type="component" value="Unplaced"/>
</dbReference>
<keyword evidence="3 18" id="KW-0813">Transport</keyword>
<dbReference type="InterPro" id="IPR036734">
    <property type="entry name" value="Neur_chan_lig-bd_sf"/>
</dbReference>
<feature type="domain" description="Neurotransmitter-gated ion-channel transmembrane" evidence="20">
    <location>
        <begin position="259"/>
        <end position="505"/>
    </location>
</feature>
<dbReference type="SUPFAM" id="SSF90112">
    <property type="entry name" value="Neurotransmitter-gated ion-channel transmembrane pore"/>
    <property type="match status" value="1"/>
</dbReference>
<accession>A0A979FPT5</accession>
<keyword evidence="12" id="KW-0675">Receptor</keyword>
<keyword evidence="13" id="KW-0325">Glycoprotein</keyword>
<dbReference type="NCBIfam" id="TIGR00860">
    <property type="entry name" value="LIC"/>
    <property type="match status" value="1"/>
</dbReference>
<evidence type="ECO:0000256" key="16">
    <source>
        <dbReference type="ARBA" id="ARBA00023303"/>
    </source>
</evidence>
<evidence type="ECO:0000256" key="4">
    <source>
        <dbReference type="ARBA" id="ARBA00022475"/>
    </source>
</evidence>
<dbReference type="FunFam" id="2.70.170.10:FF:000013">
    <property type="entry name" value="Acetylcholine receptor subunit alpha"/>
    <property type="match status" value="1"/>
</dbReference>
<dbReference type="InterPro" id="IPR002394">
    <property type="entry name" value="Nicotinic_acetylcholine_rcpt"/>
</dbReference>
<evidence type="ECO:0000256" key="8">
    <source>
        <dbReference type="ARBA" id="ARBA00023018"/>
    </source>
</evidence>
<protein>
    <submittedName>
        <fullName evidence="22">Acetylcholine receptor subunit alpha-like 1</fullName>
    </submittedName>
</protein>
<dbReference type="InterPro" id="IPR006201">
    <property type="entry name" value="Neur_channel"/>
</dbReference>
<dbReference type="SUPFAM" id="SSF63712">
    <property type="entry name" value="Nicotinic receptor ligand binding domain-like"/>
    <property type="match status" value="1"/>
</dbReference>
<evidence type="ECO:0000256" key="15">
    <source>
        <dbReference type="ARBA" id="ARBA00023286"/>
    </source>
</evidence>
<keyword evidence="21" id="KW-1185">Reference proteome</keyword>
<evidence type="ECO:0000256" key="17">
    <source>
        <dbReference type="ARBA" id="ARBA00034104"/>
    </source>
</evidence>
<evidence type="ECO:0000256" key="3">
    <source>
        <dbReference type="ARBA" id="ARBA00022448"/>
    </source>
</evidence>
<dbReference type="InterPro" id="IPR038050">
    <property type="entry name" value="Neuro_actylchol_rec"/>
</dbReference>
<proteinExistence type="inferred from homology"/>
<evidence type="ECO:0000256" key="5">
    <source>
        <dbReference type="ARBA" id="ARBA00022692"/>
    </source>
</evidence>
<keyword evidence="11" id="KW-1015">Disulfide bond</keyword>
<feature type="transmembrane region" description="Helical" evidence="18">
    <location>
        <begin position="318"/>
        <end position="339"/>
    </location>
</feature>
<name>A0A979FPT5_HYAAZ</name>
<evidence type="ECO:0000256" key="7">
    <source>
        <dbReference type="ARBA" id="ARBA00022989"/>
    </source>
</evidence>
<feature type="transmembrane region" description="Helical" evidence="18">
    <location>
        <begin position="489"/>
        <end position="507"/>
    </location>
</feature>
<evidence type="ECO:0000256" key="6">
    <source>
        <dbReference type="ARBA" id="ARBA00022729"/>
    </source>
</evidence>
<dbReference type="PRINTS" id="PR00254">
    <property type="entry name" value="NICOTINICR"/>
</dbReference>
<dbReference type="KEGG" id="hazt:108670909"/>
<reference evidence="22" key="1">
    <citation type="submission" date="2025-08" db="UniProtKB">
        <authorList>
            <consortium name="RefSeq"/>
        </authorList>
    </citation>
    <scope>IDENTIFICATION</scope>
    <source>
        <tissue evidence="22">Whole organism</tissue>
    </source>
</reference>
<dbReference type="PANTHER" id="PTHR18945">
    <property type="entry name" value="NEUROTRANSMITTER GATED ION CHANNEL"/>
    <property type="match status" value="1"/>
</dbReference>
<dbReference type="Gene3D" id="1.20.58.390">
    <property type="entry name" value="Neurotransmitter-gated ion-channel transmembrane domain"/>
    <property type="match status" value="2"/>
</dbReference>
<comment type="function">
    <text evidence="1">After binding acetylcholine, the AChR responds by an extensive change in conformation that affects all subunits and leads to opening of an ion-conducting channel across the plasma membrane.</text>
</comment>
<organism evidence="21 22">
    <name type="scientific">Hyalella azteca</name>
    <name type="common">Amphipod</name>
    <dbReference type="NCBI Taxonomy" id="294128"/>
    <lineage>
        <taxon>Eukaryota</taxon>
        <taxon>Metazoa</taxon>
        <taxon>Ecdysozoa</taxon>
        <taxon>Arthropoda</taxon>
        <taxon>Crustacea</taxon>
        <taxon>Multicrustacea</taxon>
        <taxon>Malacostraca</taxon>
        <taxon>Eumalacostraca</taxon>
        <taxon>Peracarida</taxon>
        <taxon>Amphipoda</taxon>
        <taxon>Senticaudata</taxon>
        <taxon>Talitrida</taxon>
        <taxon>Talitroidea</taxon>
        <taxon>Hyalellidae</taxon>
        <taxon>Hyalella</taxon>
    </lineage>
</organism>
<feature type="domain" description="Neurotransmitter-gated ion-channel ligand-binding" evidence="19">
    <location>
        <begin position="38"/>
        <end position="252"/>
    </location>
</feature>
<comment type="similarity">
    <text evidence="2">Belongs to the ligand-gated ion channel (TC 1.A.9) family. Acetylcholine receptor (TC 1.A.9.1) subfamily.</text>
</comment>
<evidence type="ECO:0000256" key="1">
    <source>
        <dbReference type="ARBA" id="ARBA00003328"/>
    </source>
</evidence>
<evidence type="ECO:0000313" key="21">
    <source>
        <dbReference type="Proteomes" id="UP000694843"/>
    </source>
</evidence>
<dbReference type="PRINTS" id="PR00252">
    <property type="entry name" value="NRIONCHANNEL"/>
</dbReference>
<dbReference type="OrthoDB" id="5975154at2759"/>
<keyword evidence="10 18" id="KW-0472">Membrane</keyword>
<evidence type="ECO:0000259" key="19">
    <source>
        <dbReference type="Pfam" id="PF02931"/>
    </source>
</evidence>
<evidence type="ECO:0000256" key="18">
    <source>
        <dbReference type="RuleBase" id="RU000687"/>
    </source>
</evidence>
<dbReference type="InterPro" id="IPR036719">
    <property type="entry name" value="Neuro-gated_channel_TM_sf"/>
</dbReference>
<dbReference type="GO" id="GO:0004888">
    <property type="term" value="F:transmembrane signaling receptor activity"/>
    <property type="evidence" value="ECO:0007669"/>
    <property type="project" value="InterPro"/>
</dbReference>
<keyword evidence="5 18" id="KW-0812">Transmembrane</keyword>
<dbReference type="GO" id="GO:0022848">
    <property type="term" value="F:acetylcholine-gated monoatomic cation-selective channel activity"/>
    <property type="evidence" value="ECO:0007669"/>
    <property type="project" value="InterPro"/>
</dbReference>
<sequence length="539" mass="61717">MSPSTLALPLFPWILVPLFLTSFIVLFTSPTCANPEAKRLYEDLLSTYNRLIRPVGNNSDRLTVKLGLKLSQLIDVNLKNQIMTTNVWVNQEWSDYKLVWNPEEYGGVQTLHVPSQHIWLPDIVLYNNADGNYEVTIMTKAILHHNGRVKWTPPAIYKSSCEIDVEYFPFDQQTCFMKFGSWTYDGYMVDLQHLDQRADSNVVDPGIDLQEYYISTEWDILTVPAVRNEKFYPCCEEPYPDIYFNITMRRKTLFYTVNLIIPCVGISFLSVLVFYLPSDSNEKVSLCISVLLSLTVFFLLLAEIIPPTSLSVPLLGKYLLFTMILVTFSVMVTIGVLNVNFRSPSTHKMAPWVRYVFIDSLPKYLWVERPSKDEDEDTDTLAIITPTSDTLKFDIDDAPYDIPAIPPSRYDRDRYGDSTKFFPTDTLALPAPPPRVDDSALIDELDDTPSTEQKTYTSINYIAQHMKNVDTFEEIEQDWRYVAMVLDRLFLWIFTLAGVLGTVGIIFRAPALYDTTPPIDVIMSKVAQKRGADYMGPEN</sequence>
<dbReference type="Gene3D" id="2.70.170.10">
    <property type="entry name" value="Neurotransmitter-gated ion-channel ligand-binding domain"/>
    <property type="match status" value="1"/>
</dbReference>
<evidence type="ECO:0000256" key="2">
    <source>
        <dbReference type="ARBA" id="ARBA00009237"/>
    </source>
</evidence>
<dbReference type="InterPro" id="IPR018000">
    <property type="entry name" value="Neurotransmitter_ion_chnl_CS"/>
</dbReference>
<evidence type="ECO:0000256" key="14">
    <source>
        <dbReference type="ARBA" id="ARBA00023257"/>
    </source>
</evidence>
<dbReference type="FunFam" id="1.20.58.390:FF:000012">
    <property type="entry name" value="Acetylcholine receptor subunit alpha-like"/>
    <property type="match status" value="1"/>
</dbReference>
<feature type="transmembrane region" description="Helical" evidence="18">
    <location>
        <begin position="253"/>
        <end position="277"/>
    </location>
</feature>
<dbReference type="PROSITE" id="PS00236">
    <property type="entry name" value="NEUROTR_ION_CHANNEL"/>
    <property type="match status" value="1"/>
</dbReference>
<keyword evidence="14" id="KW-0628">Postsynaptic cell membrane</keyword>
<keyword evidence="6 18" id="KW-0732">Signal</keyword>
<evidence type="ECO:0000256" key="12">
    <source>
        <dbReference type="ARBA" id="ARBA00023170"/>
    </source>
</evidence>
<keyword evidence="9 18" id="KW-0406">Ion transport</keyword>
<dbReference type="CDD" id="cd19031">
    <property type="entry name" value="LGIC_ECD_nAChR_proto_alpha-like"/>
    <property type="match status" value="1"/>
</dbReference>
<dbReference type="Pfam" id="PF02931">
    <property type="entry name" value="Neur_chan_LBD"/>
    <property type="match status" value="1"/>
</dbReference>
<dbReference type="CDD" id="cd19064">
    <property type="entry name" value="LGIC_TM_nAChR"/>
    <property type="match status" value="1"/>
</dbReference>
<evidence type="ECO:0000256" key="11">
    <source>
        <dbReference type="ARBA" id="ARBA00023157"/>
    </source>
</evidence>
<dbReference type="InterPro" id="IPR006202">
    <property type="entry name" value="Neur_chan_lig-bd"/>
</dbReference>
<dbReference type="OMA" id="HLHEIAN"/>
<keyword evidence="15" id="KW-1071">Ligand-gated ion channel</keyword>
<dbReference type="Pfam" id="PF02932">
    <property type="entry name" value="Neur_chan_memb"/>
    <property type="match status" value="1"/>
</dbReference>
<dbReference type="AlphaFoldDB" id="A0A979FPT5"/>
<dbReference type="GeneID" id="108670909"/>
<feature type="chain" id="PRO_5038163405" evidence="18">
    <location>
        <begin position="34"/>
        <end position="539"/>
    </location>
</feature>